<reference evidence="1" key="2">
    <citation type="submission" date="2020-11" db="EMBL/GenBank/DDBJ databases">
        <authorList>
            <person name="McCartney M.A."/>
            <person name="Auch B."/>
            <person name="Kono T."/>
            <person name="Mallez S."/>
            <person name="Becker A."/>
            <person name="Gohl D.M."/>
            <person name="Silverstein K.A.T."/>
            <person name="Koren S."/>
            <person name="Bechman K.B."/>
            <person name="Herman A."/>
            <person name="Abrahante J.E."/>
            <person name="Garbe J."/>
        </authorList>
    </citation>
    <scope>NUCLEOTIDE SEQUENCE</scope>
    <source>
        <strain evidence="1">Duluth1</strain>
        <tissue evidence="1">Whole animal</tissue>
    </source>
</reference>
<comment type="caution">
    <text evidence="1">The sequence shown here is derived from an EMBL/GenBank/DDBJ whole genome shotgun (WGS) entry which is preliminary data.</text>
</comment>
<proteinExistence type="predicted"/>
<accession>A0A9D4GZ94</accession>
<protein>
    <submittedName>
        <fullName evidence="1">Uncharacterized protein</fullName>
    </submittedName>
</protein>
<dbReference type="AlphaFoldDB" id="A0A9D4GZ94"/>
<sequence>MLYVLDEDYIRRKFRDIENVNDQTLKGLRWDSAMVRQVGHMCVKYQQRTYHHGNNMLKITTQ</sequence>
<name>A0A9D4GZ94_DREPO</name>
<evidence type="ECO:0000313" key="2">
    <source>
        <dbReference type="Proteomes" id="UP000828390"/>
    </source>
</evidence>
<gene>
    <name evidence="1" type="ORF">DPMN_126296</name>
</gene>
<dbReference type="EMBL" id="JAIWYP010000005">
    <property type="protein sequence ID" value="KAH3824460.1"/>
    <property type="molecule type" value="Genomic_DNA"/>
</dbReference>
<evidence type="ECO:0000313" key="1">
    <source>
        <dbReference type="EMBL" id="KAH3824460.1"/>
    </source>
</evidence>
<reference evidence="1" key="1">
    <citation type="journal article" date="2019" name="bioRxiv">
        <title>The Genome of the Zebra Mussel, Dreissena polymorpha: A Resource for Invasive Species Research.</title>
        <authorList>
            <person name="McCartney M.A."/>
            <person name="Auch B."/>
            <person name="Kono T."/>
            <person name="Mallez S."/>
            <person name="Zhang Y."/>
            <person name="Obille A."/>
            <person name="Becker A."/>
            <person name="Abrahante J.E."/>
            <person name="Garbe J."/>
            <person name="Badalamenti J.P."/>
            <person name="Herman A."/>
            <person name="Mangelson H."/>
            <person name="Liachko I."/>
            <person name="Sullivan S."/>
            <person name="Sone E.D."/>
            <person name="Koren S."/>
            <person name="Silverstein K.A.T."/>
            <person name="Beckman K.B."/>
            <person name="Gohl D.M."/>
        </authorList>
    </citation>
    <scope>NUCLEOTIDE SEQUENCE</scope>
    <source>
        <strain evidence="1">Duluth1</strain>
        <tissue evidence="1">Whole animal</tissue>
    </source>
</reference>
<organism evidence="1 2">
    <name type="scientific">Dreissena polymorpha</name>
    <name type="common">Zebra mussel</name>
    <name type="synonym">Mytilus polymorpha</name>
    <dbReference type="NCBI Taxonomy" id="45954"/>
    <lineage>
        <taxon>Eukaryota</taxon>
        <taxon>Metazoa</taxon>
        <taxon>Spiralia</taxon>
        <taxon>Lophotrochozoa</taxon>
        <taxon>Mollusca</taxon>
        <taxon>Bivalvia</taxon>
        <taxon>Autobranchia</taxon>
        <taxon>Heteroconchia</taxon>
        <taxon>Euheterodonta</taxon>
        <taxon>Imparidentia</taxon>
        <taxon>Neoheterodontei</taxon>
        <taxon>Myida</taxon>
        <taxon>Dreissenoidea</taxon>
        <taxon>Dreissenidae</taxon>
        <taxon>Dreissena</taxon>
    </lineage>
</organism>
<dbReference type="Proteomes" id="UP000828390">
    <property type="component" value="Unassembled WGS sequence"/>
</dbReference>
<keyword evidence="2" id="KW-1185">Reference proteome</keyword>